<accession>A0A1H9BYR6</accession>
<dbReference type="GO" id="GO:0008080">
    <property type="term" value="F:N-acetyltransferase activity"/>
    <property type="evidence" value="ECO:0007669"/>
    <property type="project" value="TreeGrafter"/>
</dbReference>
<name>A0A1H9BYR6_9FLAO</name>
<keyword evidence="5" id="KW-0687">Ribonucleoprotein</keyword>
<dbReference type="CDD" id="cd04301">
    <property type="entry name" value="NAT_SF"/>
    <property type="match status" value="1"/>
</dbReference>
<evidence type="ECO:0000256" key="2">
    <source>
        <dbReference type="ARBA" id="ARBA00022679"/>
    </source>
</evidence>
<evidence type="ECO:0000256" key="1">
    <source>
        <dbReference type="ARBA" id="ARBA00008694"/>
    </source>
</evidence>
<dbReference type="Gene3D" id="3.40.630.30">
    <property type="match status" value="1"/>
</dbReference>
<keyword evidence="2" id="KW-0808">Transferase</keyword>
<dbReference type="InterPro" id="IPR051016">
    <property type="entry name" value="Diverse_Substrate_AcTransf"/>
</dbReference>
<dbReference type="EMBL" id="FOFN01000001">
    <property type="protein sequence ID" value="SEP94069.1"/>
    <property type="molecule type" value="Genomic_DNA"/>
</dbReference>
<dbReference type="PANTHER" id="PTHR10545:SF29">
    <property type="entry name" value="GH14572P-RELATED"/>
    <property type="match status" value="1"/>
</dbReference>
<evidence type="ECO:0000313" key="6">
    <source>
        <dbReference type="Proteomes" id="UP000198999"/>
    </source>
</evidence>
<dbReference type="Pfam" id="PF00583">
    <property type="entry name" value="Acetyltransf_1"/>
    <property type="match status" value="1"/>
</dbReference>
<dbReference type="SUPFAM" id="SSF55729">
    <property type="entry name" value="Acyl-CoA N-acyltransferases (Nat)"/>
    <property type="match status" value="1"/>
</dbReference>
<dbReference type="FunFam" id="3.40.630.30:FF:000064">
    <property type="entry name" value="GNAT family acetyltransferase"/>
    <property type="match status" value="1"/>
</dbReference>
<evidence type="ECO:0000259" key="4">
    <source>
        <dbReference type="PROSITE" id="PS51186"/>
    </source>
</evidence>
<keyword evidence="6" id="KW-1185">Reference proteome</keyword>
<dbReference type="InterPro" id="IPR016181">
    <property type="entry name" value="Acyl_CoA_acyltransferase"/>
</dbReference>
<dbReference type="RefSeq" id="WP_092575546.1">
    <property type="nucleotide sequence ID" value="NZ_FOFN01000001.1"/>
</dbReference>
<proteinExistence type="inferred from homology"/>
<dbReference type="PANTHER" id="PTHR10545">
    <property type="entry name" value="DIAMINE N-ACETYLTRANSFERASE"/>
    <property type="match status" value="1"/>
</dbReference>
<sequence length="164" mass="18866">MELIIRDAKKEDMLKVLSLIQELATFEKEPHAVEVTVTELENDGFGENPQFHCFVAEVNSQIKGIALVYNRYSTWKGRAIHLEDLIVSESMRGKGIGSKLLDEVVKYGYNLGVKRINWEVLDWNEPAITFYEKNGAKVMRDWDVVQMNQEAIKNYISKLEDANI</sequence>
<dbReference type="STRING" id="419940.SAMN05421824_0755"/>
<comment type="similarity">
    <text evidence="1">Belongs to the acetyltransferase family.</text>
</comment>
<dbReference type="AlphaFoldDB" id="A0A1H9BYR6"/>
<reference evidence="5 6" key="1">
    <citation type="submission" date="2016-10" db="EMBL/GenBank/DDBJ databases">
        <authorList>
            <person name="de Groot N.N."/>
        </authorList>
    </citation>
    <scope>NUCLEOTIDE SEQUENCE [LARGE SCALE GENOMIC DNA]</scope>
    <source>
        <strain evidence="5 6">DSM 21035</strain>
    </source>
</reference>
<dbReference type="InterPro" id="IPR000182">
    <property type="entry name" value="GNAT_dom"/>
</dbReference>
<keyword evidence="5" id="KW-0689">Ribosomal protein</keyword>
<feature type="domain" description="N-acetyltransferase" evidence="4">
    <location>
        <begin position="3"/>
        <end position="152"/>
    </location>
</feature>
<dbReference type="OrthoDB" id="9805924at2"/>
<gene>
    <name evidence="5" type="ORF">SAMN05421824_0755</name>
</gene>
<organism evidence="5 6">
    <name type="scientific">Hyunsoonleella jejuensis</name>
    <dbReference type="NCBI Taxonomy" id="419940"/>
    <lineage>
        <taxon>Bacteria</taxon>
        <taxon>Pseudomonadati</taxon>
        <taxon>Bacteroidota</taxon>
        <taxon>Flavobacteriia</taxon>
        <taxon>Flavobacteriales</taxon>
        <taxon>Flavobacteriaceae</taxon>
    </lineage>
</organism>
<evidence type="ECO:0000313" key="5">
    <source>
        <dbReference type="EMBL" id="SEP94069.1"/>
    </source>
</evidence>
<keyword evidence="3" id="KW-0012">Acyltransferase</keyword>
<dbReference type="GO" id="GO:0005840">
    <property type="term" value="C:ribosome"/>
    <property type="evidence" value="ECO:0007669"/>
    <property type="project" value="UniProtKB-KW"/>
</dbReference>
<protein>
    <submittedName>
        <fullName evidence="5">Ribosomal protein S18 acetylase RimI</fullName>
    </submittedName>
</protein>
<evidence type="ECO:0000256" key="3">
    <source>
        <dbReference type="ARBA" id="ARBA00023315"/>
    </source>
</evidence>
<dbReference type="PROSITE" id="PS51186">
    <property type="entry name" value="GNAT"/>
    <property type="match status" value="1"/>
</dbReference>
<dbReference type="Proteomes" id="UP000198999">
    <property type="component" value="Unassembled WGS sequence"/>
</dbReference>